<dbReference type="AlphaFoldDB" id="M8A792"/>
<feature type="region of interest" description="Disordered" evidence="8">
    <location>
        <begin position="125"/>
        <end position="333"/>
    </location>
</feature>
<feature type="domain" description="SRP54-type proteins GTP-binding" evidence="9">
    <location>
        <begin position="615"/>
        <end position="628"/>
    </location>
</feature>
<feature type="compositionally biased region" description="Basic and acidic residues" evidence="8">
    <location>
        <begin position="171"/>
        <end position="184"/>
    </location>
</feature>
<dbReference type="SUPFAM" id="SSF52540">
    <property type="entry name" value="P-loop containing nucleoside triphosphate hydrolases"/>
    <property type="match status" value="1"/>
</dbReference>
<dbReference type="PROSITE" id="PS00300">
    <property type="entry name" value="SRP54"/>
    <property type="match status" value="1"/>
</dbReference>
<dbReference type="InterPro" id="IPR000897">
    <property type="entry name" value="SRP54_GTPase_dom"/>
</dbReference>
<dbReference type="GO" id="GO:0006614">
    <property type="term" value="P:SRP-dependent cotranslational protein targeting to membrane"/>
    <property type="evidence" value="ECO:0007669"/>
    <property type="project" value="InterPro"/>
</dbReference>
<evidence type="ECO:0000256" key="6">
    <source>
        <dbReference type="ARBA" id="ARBA00023136"/>
    </source>
</evidence>
<keyword evidence="7 10" id="KW-0675">Receptor</keyword>
<dbReference type="CDD" id="cd14826">
    <property type="entry name" value="SR_alpha_SRX"/>
    <property type="match status" value="1"/>
</dbReference>
<dbReference type="InterPro" id="IPR013822">
    <property type="entry name" value="Signal_recog_particl_SRP54_hlx"/>
</dbReference>
<keyword evidence="3" id="KW-0547">Nucleotide-binding</keyword>
<evidence type="ECO:0000256" key="3">
    <source>
        <dbReference type="ARBA" id="ARBA00022741"/>
    </source>
</evidence>
<dbReference type="Gene3D" id="3.40.50.300">
    <property type="entry name" value="P-loop containing nucleotide triphosphate hydrolases"/>
    <property type="match status" value="1"/>
</dbReference>
<dbReference type="Gene3D" id="3.30.450.60">
    <property type="match status" value="1"/>
</dbReference>
<comment type="similarity">
    <text evidence="2">Belongs to the GTP-binding SRP family.</text>
</comment>
<organism evidence="10">
    <name type="scientific">Triticum urartu</name>
    <name type="common">Red wild einkorn</name>
    <name type="synonym">Crithodium urartu</name>
    <dbReference type="NCBI Taxonomy" id="4572"/>
    <lineage>
        <taxon>Eukaryota</taxon>
        <taxon>Viridiplantae</taxon>
        <taxon>Streptophyta</taxon>
        <taxon>Embryophyta</taxon>
        <taxon>Tracheophyta</taxon>
        <taxon>Spermatophyta</taxon>
        <taxon>Magnoliopsida</taxon>
        <taxon>Liliopsida</taxon>
        <taxon>Poales</taxon>
        <taxon>Poaceae</taxon>
        <taxon>BOP clade</taxon>
        <taxon>Pooideae</taxon>
        <taxon>Triticodae</taxon>
        <taxon>Triticeae</taxon>
        <taxon>Triticinae</taxon>
        <taxon>Triticum</taxon>
    </lineage>
</organism>
<dbReference type="Pfam" id="PF00448">
    <property type="entry name" value="SRP54"/>
    <property type="match status" value="1"/>
</dbReference>
<dbReference type="STRING" id="4572.M8A792"/>
<evidence type="ECO:0000256" key="2">
    <source>
        <dbReference type="ARBA" id="ARBA00008531"/>
    </source>
</evidence>
<name>M8A792_TRIUA</name>
<sequence>MLEELLIFTRGGLILWSSCRALGGAALLKGSPIDALIRSCLLEERSGDAGFTKDAYALKWTFNNDLGLVFVAVYQRMLHLLYVDGLLAAVRKEFSQIYNPKRVSYDDLFTETFRQLHLEAEARAEAMNKSKQQPTNPSSGSGAGRGPAGKKLGPNARAGGGAAGKKNSGSGKDDSDGDSGKEHNGGFTANGTVAKGGQENGAIKDSSRAARAVVVDNDGKENGDPNDGAFDVNTLRKKTGGKKGGGGGKKNDVKKAAKTEPKKVVKQMRVWDDKPPKNEKLDFTDPADERGGEVIEKVLTNQGDSMMDKDEDLSSDSEDEEDEEEENAGAGQKKKGWFSSMFKSIAGNNVLEKSDLQPALKALKDRLMTKNVAEEIAEKLCESVAASLEGKKLGSFTRISSTVQTAMEEALLRILTPRRSIDILRDVQAAKERGKPYVVVFVGVNGVGKSTNLAKVAYWLLQHNLSVMMAACDTFRSGAVEQLRTHARRLEIPIFEKGYEKDPAVVAKEAIQEATRNKSDVVLVDTAGRMQDNEPLMRALSKLINLNKPDLVLFVGEALVGNDAVDQLNKFNQKLADLSTVPTARLIDGILLTKFDTIDDKVGAALSMVYISGSPVMFVGCGQSYTDLKKLNVKSIVKTLLKMHTRCICSDLTPMMGIEHQSNANIGLYDVCTILCPDGGTPYKARAGSGQACVVAVACVARTFSKPKDVEEAAASYKDGMGMGVAMSWLMKQPLA</sequence>
<dbReference type="SMART" id="SM00963">
    <property type="entry name" value="SRP54_N"/>
    <property type="match status" value="1"/>
</dbReference>
<dbReference type="FunFam" id="3.40.50.300:FF:000188">
    <property type="entry name" value="signal recognition particle receptor subunit alpha"/>
    <property type="match status" value="1"/>
</dbReference>
<feature type="compositionally biased region" description="Basic and acidic residues" evidence="8">
    <location>
        <begin position="249"/>
        <end position="296"/>
    </location>
</feature>
<dbReference type="GO" id="GO:0005047">
    <property type="term" value="F:signal recognition particle binding"/>
    <property type="evidence" value="ECO:0007669"/>
    <property type="project" value="InterPro"/>
</dbReference>
<dbReference type="GO" id="GO:0003924">
    <property type="term" value="F:GTPase activity"/>
    <property type="evidence" value="ECO:0007669"/>
    <property type="project" value="InterPro"/>
</dbReference>
<dbReference type="GO" id="GO:0005525">
    <property type="term" value="F:GTP binding"/>
    <property type="evidence" value="ECO:0007669"/>
    <property type="project" value="UniProtKB-KW"/>
</dbReference>
<evidence type="ECO:0000256" key="5">
    <source>
        <dbReference type="ARBA" id="ARBA00023134"/>
    </source>
</evidence>
<dbReference type="InterPro" id="IPR007222">
    <property type="entry name" value="Sig_recog_particle_rcpt_asu_N"/>
</dbReference>
<dbReference type="Pfam" id="PF04086">
    <property type="entry name" value="SRP-alpha_N"/>
    <property type="match status" value="1"/>
</dbReference>
<dbReference type="CDD" id="cd17876">
    <property type="entry name" value="SRalpha_C"/>
    <property type="match status" value="1"/>
</dbReference>
<reference evidence="10" key="1">
    <citation type="journal article" date="2013" name="Nature">
        <title>Draft genome of the wheat A-genome progenitor Triticum urartu.</title>
        <authorList>
            <person name="Ling H.Q."/>
            <person name="Zhao S."/>
            <person name="Liu D."/>
            <person name="Wang J."/>
            <person name="Sun H."/>
            <person name="Zhang C."/>
            <person name="Fan H."/>
            <person name="Li D."/>
            <person name="Dong L."/>
            <person name="Tao Y."/>
            <person name="Gao C."/>
            <person name="Wu H."/>
            <person name="Li Y."/>
            <person name="Cui Y."/>
            <person name="Guo X."/>
            <person name="Zheng S."/>
            <person name="Wang B."/>
            <person name="Yu K."/>
            <person name="Liang Q."/>
            <person name="Yang W."/>
            <person name="Lou X."/>
            <person name="Chen J."/>
            <person name="Feng M."/>
            <person name="Jian J."/>
            <person name="Zhang X."/>
            <person name="Luo G."/>
            <person name="Jiang Y."/>
            <person name="Liu J."/>
            <person name="Wang Z."/>
            <person name="Sha Y."/>
            <person name="Zhang B."/>
            <person name="Wu H."/>
            <person name="Tang D."/>
            <person name="Shen Q."/>
            <person name="Xue P."/>
            <person name="Zou S."/>
            <person name="Wang X."/>
            <person name="Liu X."/>
            <person name="Wang F."/>
            <person name="Yang Y."/>
            <person name="An X."/>
            <person name="Dong Z."/>
            <person name="Zhang K."/>
            <person name="Zhang X."/>
            <person name="Luo M.C."/>
            <person name="Dvorak J."/>
            <person name="Tong Y."/>
            <person name="Wang J."/>
            <person name="Yang H."/>
            <person name="Li Z."/>
            <person name="Wang D."/>
            <person name="Zhang A."/>
            <person name="Wang J."/>
        </authorList>
    </citation>
    <scope>NUCLEOTIDE SEQUENCE</scope>
</reference>
<keyword evidence="5" id="KW-0342">GTP-binding</keyword>
<dbReference type="InterPro" id="IPR036225">
    <property type="entry name" value="SRP/SRP_N"/>
</dbReference>
<dbReference type="SMART" id="SM00382">
    <property type="entry name" value="AAA"/>
    <property type="match status" value="1"/>
</dbReference>
<comment type="subcellular location">
    <subcellularLocation>
        <location evidence="1">Endoplasmic reticulum membrane</location>
        <topology evidence="1">Peripheral membrane protein</topology>
        <orientation evidence="1">Cytoplasmic side</orientation>
    </subcellularLocation>
</comment>
<dbReference type="Gene3D" id="1.20.120.140">
    <property type="entry name" value="Signal recognition particle SRP54, nucleotide-binding domain"/>
    <property type="match status" value="1"/>
</dbReference>
<dbReference type="SUPFAM" id="SSF47364">
    <property type="entry name" value="Domain of the SRP/SRP receptor G-proteins"/>
    <property type="match status" value="1"/>
</dbReference>
<evidence type="ECO:0000256" key="4">
    <source>
        <dbReference type="ARBA" id="ARBA00022824"/>
    </source>
</evidence>
<dbReference type="OMA" id="HLGWIDK"/>
<dbReference type="EMBL" id="KD013670">
    <property type="protein sequence ID" value="EMS67891.1"/>
    <property type="molecule type" value="Genomic_DNA"/>
</dbReference>
<dbReference type="InterPro" id="IPR011012">
    <property type="entry name" value="Longin-like_dom_sf"/>
</dbReference>
<evidence type="ECO:0000256" key="8">
    <source>
        <dbReference type="SAM" id="MobiDB-lite"/>
    </source>
</evidence>
<dbReference type="eggNOG" id="KOG0781">
    <property type="taxonomic scope" value="Eukaryota"/>
</dbReference>
<dbReference type="FunFam" id="3.30.450.60:FF:000016">
    <property type="entry name" value="Signal recognition particle receptor subunit alpha"/>
    <property type="match status" value="1"/>
</dbReference>
<dbReference type="PANTHER" id="PTHR43134">
    <property type="entry name" value="SIGNAL RECOGNITION PARTICLE RECEPTOR SUBUNIT ALPHA"/>
    <property type="match status" value="1"/>
</dbReference>
<feature type="compositionally biased region" description="Acidic residues" evidence="8">
    <location>
        <begin position="309"/>
        <end position="327"/>
    </location>
</feature>
<dbReference type="InterPro" id="IPR003593">
    <property type="entry name" value="AAA+_ATPase"/>
</dbReference>
<dbReference type="GO" id="GO:0005785">
    <property type="term" value="C:signal recognition particle receptor complex"/>
    <property type="evidence" value="ECO:0007669"/>
    <property type="project" value="InterPro"/>
</dbReference>
<dbReference type="SUPFAM" id="SSF64356">
    <property type="entry name" value="SNARE-like"/>
    <property type="match status" value="1"/>
</dbReference>
<dbReference type="FunFam" id="1.20.120.140:FF:000007">
    <property type="entry name" value="Signal recognition particle receptor subunit alpha"/>
    <property type="match status" value="1"/>
</dbReference>
<evidence type="ECO:0000256" key="7">
    <source>
        <dbReference type="ARBA" id="ARBA00023170"/>
    </source>
</evidence>
<proteinExistence type="inferred from homology"/>
<evidence type="ECO:0000256" key="1">
    <source>
        <dbReference type="ARBA" id="ARBA00004397"/>
    </source>
</evidence>
<dbReference type="GO" id="GO:0006886">
    <property type="term" value="P:intracellular protein transport"/>
    <property type="evidence" value="ECO:0007669"/>
    <property type="project" value="InterPro"/>
</dbReference>
<dbReference type="Pfam" id="PF02881">
    <property type="entry name" value="SRP54_N"/>
    <property type="match status" value="1"/>
</dbReference>
<dbReference type="PANTHER" id="PTHR43134:SF1">
    <property type="entry name" value="SIGNAL RECOGNITION PARTICLE RECEPTOR SUBUNIT ALPHA"/>
    <property type="match status" value="1"/>
</dbReference>
<keyword evidence="6" id="KW-0472">Membrane</keyword>
<dbReference type="InterPro" id="IPR027417">
    <property type="entry name" value="P-loop_NTPase"/>
</dbReference>
<dbReference type="SMART" id="SM00962">
    <property type="entry name" value="SRP54"/>
    <property type="match status" value="1"/>
</dbReference>
<keyword evidence="4" id="KW-0256">Endoplasmic reticulum</keyword>
<accession>M8A792</accession>
<gene>
    <name evidence="10" type="ORF">TRIUR3_03543</name>
</gene>
<evidence type="ECO:0000259" key="9">
    <source>
        <dbReference type="PROSITE" id="PS00300"/>
    </source>
</evidence>
<evidence type="ECO:0000313" key="10">
    <source>
        <dbReference type="EMBL" id="EMS67891.1"/>
    </source>
</evidence>
<dbReference type="InterPro" id="IPR042101">
    <property type="entry name" value="SRP54_N_sf"/>
</dbReference>
<protein>
    <submittedName>
        <fullName evidence="10">Signal recognition particle receptor subunit alpha</fullName>
    </submittedName>
</protein>